<name>A0A8S4NGJ4_OWEFU</name>
<organism evidence="2 3">
    <name type="scientific">Owenia fusiformis</name>
    <name type="common">Polychaete worm</name>
    <dbReference type="NCBI Taxonomy" id="6347"/>
    <lineage>
        <taxon>Eukaryota</taxon>
        <taxon>Metazoa</taxon>
        <taxon>Spiralia</taxon>
        <taxon>Lophotrochozoa</taxon>
        <taxon>Annelida</taxon>
        <taxon>Polychaeta</taxon>
        <taxon>Sedentaria</taxon>
        <taxon>Canalipalpata</taxon>
        <taxon>Sabellida</taxon>
        <taxon>Oweniida</taxon>
        <taxon>Oweniidae</taxon>
        <taxon>Owenia</taxon>
    </lineage>
</organism>
<accession>A0A8S4NGJ4</accession>
<comment type="caution">
    <text evidence="2">The sequence shown here is derived from an EMBL/GenBank/DDBJ whole genome shotgun (WGS) entry which is preliminary data.</text>
</comment>
<protein>
    <recommendedName>
        <fullName evidence="4">Thioredoxin domain-containing protein</fullName>
    </recommendedName>
</protein>
<dbReference type="AlphaFoldDB" id="A0A8S4NGJ4"/>
<dbReference type="Gene3D" id="3.40.30.10">
    <property type="entry name" value="Glutaredoxin"/>
    <property type="match status" value="1"/>
</dbReference>
<evidence type="ECO:0000313" key="3">
    <source>
        <dbReference type="Proteomes" id="UP000749559"/>
    </source>
</evidence>
<evidence type="ECO:0008006" key="4">
    <source>
        <dbReference type="Google" id="ProtNLM"/>
    </source>
</evidence>
<dbReference type="InterPro" id="IPR036249">
    <property type="entry name" value="Thioredoxin-like_sf"/>
</dbReference>
<reference evidence="2" key="1">
    <citation type="submission" date="2022-03" db="EMBL/GenBank/DDBJ databases">
        <authorList>
            <person name="Martin C."/>
        </authorList>
    </citation>
    <scope>NUCLEOTIDE SEQUENCE</scope>
</reference>
<dbReference type="SUPFAM" id="SSF52833">
    <property type="entry name" value="Thioredoxin-like"/>
    <property type="match status" value="2"/>
</dbReference>
<dbReference type="OrthoDB" id="6281948at2759"/>
<feature type="chain" id="PRO_5035755576" description="Thioredoxin domain-containing protein" evidence="1">
    <location>
        <begin position="25"/>
        <end position="993"/>
    </location>
</feature>
<feature type="signal peptide" evidence="1">
    <location>
        <begin position="1"/>
        <end position="24"/>
    </location>
</feature>
<dbReference type="Proteomes" id="UP000749559">
    <property type="component" value="Unassembled WGS sequence"/>
</dbReference>
<keyword evidence="1" id="KW-0732">Signal</keyword>
<sequence>MDSLCHFILIPIAILTFDVGPAFSKKDGLRFRDLPVSLLLHHIELSHHLPCCVLYRNKGKGSQLESELYKFWQEKDQNDNATYNNWQLGSFAVQDARGHIDVPAHVPCLTCYLGPSHSVVYNGRIRDSDIRGWFQDLARVYTESVQEGTLSSVSTAIQQNDVTILGFPDADRHLEIEEMLFQIRDSNGDGIKVLIIHQYSPDIRELQSIYKVAKLPSVLLIHKHGSNKAESHLLEGDSVTRANIEVYLQLRHMNATVLTKKLFEQQVVTPKGGYQPILVCFYTTWANQAKDHLYALQRTVEYLQEANSTLRFGTMDIETHKEVLHHHFGSLLVHQIPFTVLYFPVYHRNRVESIEPRMMSAFRPTISEVLGFLLDLSQQNQLLKPYIPSSLIASYLPRINAEVCLLTEGPWGEECGLEYNNQTDTELPIIESQLQEKNDVVETDLNTEEQVVKMDVIELSMVEEENKNITMVTESTWSDMIETSPSMSQQFPVVTQWKGDVTKVTLVIFIIEGCGSCRNNMEVFHQLHHALQYIEGASALLANCTSDPLLCKQNDITGFPSVSIFRGLGWLTTDGCISGETASKLSPVRLDYHGVIRVTPIMDWFLDSTHAAVNDTRFHGAEDSKMVEDVHLVATLVPKMSGFLPHVAKKKTDYFLPYECFRLACELLYGQVPCYTEFSKDIPEREFSNKGLEMVATKIVLHRKDGMSAVITQLGETLVKLLEREQGDNTHIFHAPHKYNIPRDQKCEDNHAFCTDLIVDFTRDHARLPITKMTSMLFHSRSKLSFLDETLPVMVALVHAENMTISSQFYQNLREASIALYNSIQVISVDVDEYASWAGQFVPANYITHNDPVHNRGEVPLLYKYPRLCIVHWTDHHHAAFYPPIPEPSGEEQHTITHSSQDIKHDPYSIQHIEENAIDSKTESVHIETENVKSVQDDNDNVHSKSESVQNKRNVDEDVLNLEEGVFSKDNIIAFANAFAKDPKQMLIKTNHF</sequence>
<evidence type="ECO:0000313" key="2">
    <source>
        <dbReference type="EMBL" id="CAH1779960.1"/>
    </source>
</evidence>
<dbReference type="EMBL" id="CAIIXF020000003">
    <property type="protein sequence ID" value="CAH1779960.1"/>
    <property type="molecule type" value="Genomic_DNA"/>
</dbReference>
<evidence type="ECO:0000256" key="1">
    <source>
        <dbReference type="SAM" id="SignalP"/>
    </source>
</evidence>
<keyword evidence="3" id="KW-1185">Reference proteome</keyword>
<proteinExistence type="predicted"/>
<gene>
    <name evidence="2" type="ORF">OFUS_LOCUS6713</name>
</gene>